<sequence length="290" mass="30459">MTPTPDPADIRLVAVDLDGTLLDPHKRLDPDFPAVEHALAERGITLVPASGRQLESIRRTVWPDGAGGVDDSPTGEQRTIIAENGALVARGTQPIAVDPVPRHAVGHVLAAARDYARAGGHPGIVVCGLRSAYVALDAVHDDEAMAEQFLAASRPYYPLLEEVADLAAVEDDVLKVAVWDPAGAERGVGRSIGEVPGARVVASAGVWVDVMSPTADKGRALATLQAELGVSPDQTMAFGDFPNDLGMLARATWSYAMADAHPDVAAAARYRAPTNADHGVTRVLRALLGR</sequence>
<keyword evidence="2" id="KW-1185">Reference proteome</keyword>
<organism evidence="1 2">
    <name type="scientific">Miniimonas arenae</name>
    <dbReference type="NCBI Taxonomy" id="676201"/>
    <lineage>
        <taxon>Bacteria</taxon>
        <taxon>Bacillati</taxon>
        <taxon>Actinomycetota</taxon>
        <taxon>Actinomycetes</taxon>
        <taxon>Micrococcales</taxon>
        <taxon>Beutenbergiaceae</taxon>
        <taxon>Miniimonas</taxon>
    </lineage>
</organism>
<dbReference type="Gene3D" id="3.30.1240.10">
    <property type="match status" value="1"/>
</dbReference>
<dbReference type="OrthoDB" id="3180855at2"/>
<dbReference type="PANTHER" id="PTHR10000">
    <property type="entry name" value="PHOSPHOSERINE PHOSPHATASE"/>
    <property type="match status" value="1"/>
</dbReference>
<accession>A0A5C5BCQ2</accession>
<dbReference type="Proteomes" id="UP000313849">
    <property type="component" value="Unassembled WGS sequence"/>
</dbReference>
<name>A0A5C5BCQ2_9MICO</name>
<reference evidence="1 2" key="1">
    <citation type="submission" date="2019-06" db="EMBL/GenBank/DDBJ databases">
        <title>Draft genome sequence of Miniimonas arenae KCTC 19750T isolated from sea sand.</title>
        <authorList>
            <person name="Park S.-J."/>
        </authorList>
    </citation>
    <scope>NUCLEOTIDE SEQUENCE [LARGE SCALE GENOMIC DNA]</scope>
    <source>
        <strain evidence="1 2">KCTC 19750</strain>
    </source>
</reference>
<evidence type="ECO:0000313" key="1">
    <source>
        <dbReference type="EMBL" id="TNU75075.1"/>
    </source>
</evidence>
<dbReference type="GO" id="GO:0000287">
    <property type="term" value="F:magnesium ion binding"/>
    <property type="evidence" value="ECO:0007669"/>
    <property type="project" value="TreeGrafter"/>
</dbReference>
<proteinExistence type="predicted"/>
<evidence type="ECO:0000313" key="2">
    <source>
        <dbReference type="Proteomes" id="UP000313849"/>
    </source>
</evidence>
<dbReference type="Pfam" id="PF08282">
    <property type="entry name" value="Hydrolase_3"/>
    <property type="match status" value="1"/>
</dbReference>
<dbReference type="GO" id="GO:0016791">
    <property type="term" value="F:phosphatase activity"/>
    <property type="evidence" value="ECO:0007669"/>
    <property type="project" value="TreeGrafter"/>
</dbReference>
<dbReference type="SUPFAM" id="SSF56784">
    <property type="entry name" value="HAD-like"/>
    <property type="match status" value="1"/>
</dbReference>
<gene>
    <name evidence="1" type="ORF">FH969_05905</name>
</gene>
<dbReference type="InterPro" id="IPR036412">
    <property type="entry name" value="HAD-like_sf"/>
</dbReference>
<dbReference type="Gene3D" id="3.40.50.1000">
    <property type="entry name" value="HAD superfamily/HAD-like"/>
    <property type="match status" value="1"/>
</dbReference>
<dbReference type="AlphaFoldDB" id="A0A5C5BCQ2"/>
<dbReference type="EMBL" id="VENP01000016">
    <property type="protein sequence ID" value="TNU75075.1"/>
    <property type="molecule type" value="Genomic_DNA"/>
</dbReference>
<comment type="caution">
    <text evidence="1">The sequence shown here is derived from an EMBL/GenBank/DDBJ whole genome shotgun (WGS) entry which is preliminary data.</text>
</comment>
<dbReference type="RefSeq" id="WP_139986469.1">
    <property type="nucleotide sequence ID" value="NZ_VENP01000016.1"/>
</dbReference>
<dbReference type="GO" id="GO:0005829">
    <property type="term" value="C:cytosol"/>
    <property type="evidence" value="ECO:0007669"/>
    <property type="project" value="TreeGrafter"/>
</dbReference>
<protein>
    <submittedName>
        <fullName evidence="1">HAD family phosphatase</fullName>
    </submittedName>
</protein>
<dbReference type="InterPro" id="IPR023214">
    <property type="entry name" value="HAD_sf"/>
</dbReference>
<dbReference type="PANTHER" id="PTHR10000:SF8">
    <property type="entry name" value="HAD SUPERFAMILY HYDROLASE-LIKE, TYPE 3"/>
    <property type="match status" value="1"/>
</dbReference>